<evidence type="ECO:0000259" key="1">
    <source>
        <dbReference type="PROSITE" id="PS51352"/>
    </source>
</evidence>
<evidence type="ECO:0000313" key="3">
    <source>
        <dbReference type="Proteomes" id="UP000050940"/>
    </source>
</evidence>
<dbReference type="Gene3D" id="3.40.30.10">
    <property type="entry name" value="Glutaredoxin"/>
    <property type="match status" value="1"/>
</dbReference>
<dbReference type="STRING" id="659018.ABB34_09505"/>
<proteinExistence type="predicted"/>
<dbReference type="GO" id="GO:0016491">
    <property type="term" value="F:oxidoreductase activity"/>
    <property type="evidence" value="ECO:0007669"/>
    <property type="project" value="InterPro"/>
</dbReference>
<dbReference type="OrthoDB" id="9809746at2"/>
<sequence>MKLSAPTTAPALMLTDAGGQPVALQPGKRMLLAFFRDTRCPFCNLRIFELTQRHRELSAAGLEITAIFASTPDEVAHFVRQRPRPFHVVADPDDLAFRAYGIQHSFTGKLHAVFFRTRQWLAGMRIAGWRRTLRGLGGLNTGNVLPADFLIDESGCIRDVYYGEDAGDHIPFERIERFLARPAPRRQ</sequence>
<dbReference type="InterPro" id="IPR036249">
    <property type="entry name" value="Thioredoxin-like_sf"/>
</dbReference>
<protein>
    <recommendedName>
        <fullName evidence="1">Thioredoxin domain-containing protein</fullName>
    </recommendedName>
</protein>
<reference evidence="2 3" key="1">
    <citation type="submission" date="2015-05" db="EMBL/GenBank/DDBJ databases">
        <title>Genome sequencing and analysis of members of genus Stenotrophomonas.</title>
        <authorList>
            <person name="Patil P.P."/>
            <person name="Midha S."/>
            <person name="Patil P.B."/>
        </authorList>
    </citation>
    <scope>NUCLEOTIDE SEQUENCE [LARGE SCALE GENOMIC DNA]</scope>
    <source>
        <strain evidence="2 3">JCM 16244</strain>
    </source>
</reference>
<dbReference type="EMBL" id="LDJP01000055">
    <property type="protein sequence ID" value="KRG84349.1"/>
    <property type="molecule type" value="Genomic_DNA"/>
</dbReference>
<dbReference type="Proteomes" id="UP000050940">
    <property type="component" value="Unassembled WGS sequence"/>
</dbReference>
<dbReference type="AlphaFoldDB" id="A0A0R0DQJ3"/>
<dbReference type="PROSITE" id="PS51352">
    <property type="entry name" value="THIOREDOXIN_2"/>
    <property type="match status" value="1"/>
</dbReference>
<gene>
    <name evidence="2" type="ORF">ABB34_09505</name>
</gene>
<name>A0A0R0DQJ3_9GAMM</name>
<dbReference type="RefSeq" id="WP_057641078.1">
    <property type="nucleotide sequence ID" value="NZ_LDJP01000055.1"/>
</dbReference>
<feature type="domain" description="Thioredoxin" evidence="1">
    <location>
        <begin position="3"/>
        <end position="184"/>
    </location>
</feature>
<dbReference type="GO" id="GO:0016209">
    <property type="term" value="F:antioxidant activity"/>
    <property type="evidence" value="ECO:0007669"/>
    <property type="project" value="InterPro"/>
</dbReference>
<keyword evidence="3" id="KW-1185">Reference proteome</keyword>
<accession>A0A0R0DQJ3</accession>
<dbReference type="SUPFAM" id="SSF52833">
    <property type="entry name" value="Thioredoxin-like"/>
    <property type="match status" value="1"/>
</dbReference>
<dbReference type="InterPro" id="IPR013766">
    <property type="entry name" value="Thioredoxin_domain"/>
</dbReference>
<evidence type="ECO:0000313" key="2">
    <source>
        <dbReference type="EMBL" id="KRG84349.1"/>
    </source>
</evidence>
<organism evidence="2 3">
    <name type="scientific">Stenotrophomonas daejeonensis</name>
    <dbReference type="NCBI Taxonomy" id="659018"/>
    <lineage>
        <taxon>Bacteria</taxon>
        <taxon>Pseudomonadati</taxon>
        <taxon>Pseudomonadota</taxon>
        <taxon>Gammaproteobacteria</taxon>
        <taxon>Lysobacterales</taxon>
        <taxon>Lysobacteraceae</taxon>
        <taxon>Stenotrophomonas</taxon>
    </lineage>
</organism>
<dbReference type="InterPro" id="IPR000866">
    <property type="entry name" value="AhpC/TSA"/>
</dbReference>
<dbReference type="PATRIC" id="fig|659018.3.peg.1923"/>
<dbReference type="Pfam" id="PF00578">
    <property type="entry name" value="AhpC-TSA"/>
    <property type="match status" value="1"/>
</dbReference>
<comment type="caution">
    <text evidence="2">The sequence shown here is derived from an EMBL/GenBank/DDBJ whole genome shotgun (WGS) entry which is preliminary data.</text>
</comment>